<keyword evidence="1" id="KW-0862">Zinc</keyword>
<dbReference type="Pfam" id="PF00098">
    <property type="entry name" value="zf-CCHC"/>
    <property type="match status" value="1"/>
</dbReference>
<evidence type="ECO:0000313" key="4">
    <source>
        <dbReference type="EMBL" id="KAL3664805.1"/>
    </source>
</evidence>
<evidence type="ECO:0000256" key="1">
    <source>
        <dbReference type="PROSITE-ProRule" id="PRU00047"/>
    </source>
</evidence>
<proteinExistence type="predicted"/>
<protein>
    <recommendedName>
        <fullName evidence="3">CCHC-type domain-containing protein</fullName>
    </recommendedName>
</protein>
<dbReference type="InterPro" id="IPR036875">
    <property type="entry name" value="Znf_CCHC_sf"/>
</dbReference>
<feature type="domain" description="CCHC-type" evidence="3">
    <location>
        <begin position="58"/>
        <end position="71"/>
    </location>
</feature>
<dbReference type="AlphaFoldDB" id="A0ABD3FG09"/>
<dbReference type="InterPro" id="IPR001878">
    <property type="entry name" value="Znf_CCHC"/>
</dbReference>
<comment type="caution">
    <text evidence="4">The sequence shown here is derived from an EMBL/GenBank/DDBJ whole genome shotgun (WGS) entry which is preliminary data.</text>
</comment>
<gene>
    <name evidence="4" type="ORF">V7S43_009985</name>
</gene>
<evidence type="ECO:0000256" key="2">
    <source>
        <dbReference type="SAM" id="MobiDB-lite"/>
    </source>
</evidence>
<evidence type="ECO:0000313" key="5">
    <source>
        <dbReference type="Proteomes" id="UP001632037"/>
    </source>
</evidence>
<dbReference type="SMART" id="SM00343">
    <property type="entry name" value="ZnF_C2HC"/>
    <property type="match status" value="1"/>
</dbReference>
<dbReference type="PROSITE" id="PS50158">
    <property type="entry name" value="ZF_CCHC"/>
    <property type="match status" value="1"/>
</dbReference>
<keyword evidence="5" id="KW-1185">Reference proteome</keyword>
<dbReference type="GO" id="GO:0008270">
    <property type="term" value="F:zinc ion binding"/>
    <property type="evidence" value="ECO:0007669"/>
    <property type="project" value="UniProtKB-KW"/>
</dbReference>
<dbReference type="Gene3D" id="4.10.60.10">
    <property type="entry name" value="Zinc finger, CCHC-type"/>
    <property type="match status" value="1"/>
</dbReference>
<name>A0ABD3FG09_9STRA</name>
<feature type="region of interest" description="Disordered" evidence="2">
    <location>
        <begin position="1"/>
        <end position="50"/>
    </location>
</feature>
<evidence type="ECO:0000259" key="3">
    <source>
        <dbReference type="PROSITE" id="PS50158"/>
    </source>
</evidence>
<accession>A0ABD3FG09</accession>
<dbReference type="EMBL" id="JBIMZQ010000022">
    <property type="protein sequence ID" value="KAL3664805.1"/>
    <property type="molecule type" value="Genomic_DNA"/>
</dbReference>
<feature type="compositionally biased region" description="Basic and acidic residues" evidence="2">
    <location>
        <begin position="1"/>
        <end position="21"/>
    </location>
</feature>
<keyword evidence="1" id="KW-0479">Metal-binding</keyword>
<sequence>MSHFGAENKPRREKPEREEISRGPPRSNPLKDKTPFKKQSFKPGHYAPAEQTKEGPVCYYCKKPGHIKRDCFKLNDEQGNDQPHQ</sequence>
<reference evidence="4 5" key="1">
    <citation type="submission" date="2024-09" db="EMBL/GenBank/DDBJ databases">
        <title>Genome sequencing and assembly of Phytophthora oleae, isolate VK10A, causative agent of rot of olive drupes.</title>
        <authorList>
            <person name="Conti Taguali S."/>
            <person name="Riolo M."/>
            <person name="La Spada F."/>
            <person name="Cacciola S.O."/>
            <person name="Dionisio G."/>
        </authorList>
    </citation>
    <scope>NUCLEOTIDE SEQUENCE [LARGE SCALE GENOMIC DNA]</scope>
    <source>
        <strain evidence="4 5">VK10A</strain>
    </source>
</reference>
<dbReference type="Proteomes" id="UP001632037">
    <property type="component" value="Unassembled WGS sequence"/>
</dbReference>
<organism evidence="4 5">
    <name type="scientific">Phytophthora oleae</name>
    <dbReference type="NCBI Taxonomy" id="2107226"/>
    <lineage>
        <taxon>Eukaryota</taxon>
        <taxon>Sar</taxon>
        <taxon>Stramenopiles</taxon>
        <taxon>Oomycota</taxon>
        <taxon>Peronosporomycetes</taxon>
        <taxon>Peronosporales</taxon>
        <taxon>Peronosporaceae</taxon>
        <taxon>Phytophthora</taxon>
    </lineage>
</organism>
<keyword evidence="1" id="KW-0863">Zinc-finger</keyword>
<dbReference type="SUPFAM" id="SSF57756">
    <property type="entry name" value="Retrovirus zinc finger-like domains"/>
    <property type="match status" value="1"/>
</dbReference>